<name>A0A5B0EC45_9MICC</name>
<comment type="caution">
    <text evidence="1">The sequence shown here is derived from an EMBL/GenBank/DDBJ whole genome shotgun (WGS) entry which is preliminary data.</text>
</comment>
<dbReference type="EMBL" id="VOBL01000010">
    <property type="protein sequence ID" value="KAA0976423.1"/>
    <property type="molecule type" value="Genomic_DNA"/>
</dbReference>
<proteinExistence type="predicted"/>
<dbReference type="RefSeq" id="WP_149619765.1">
    <property type="nucleotide sequence ID" value="NZ_VOBL01000010.1"/>
</dbReference>
<organism evidence="1 2">
    <name type="scientific">Paeniglutamicibacter gangotriensis</name>
    <dbReference type="NCBI Taxonomy" id="254787"/>
    <lineage>
        <taxon>Bacteria</taxon>
        <taxon>Bacillati</taxon>
        <taxon>Actinomycetota</taxon>
        <taxon>Actinomycetes</taxon>
        <taxon>Micrococcales</taxon>
        <taxon>Micrococcaceae</taxon>
        <taxon>Paeniglutamicibacter</taxon>
    </lineage>
</organism>
<accession>A0A5B0EC45</accession>
<evidence type="ECO:0000313" key="2">
    <source>
        <dbReference type="Proteomes" id="UP000323856"/>
    </source>
</evidence>
<protein>
    <recommendedName>
        <fullName evidence="3">Ribbon-helix-helix protein, CopG family</fullName>
    </recommendedName>
</protein>
<gene>
    <name evidence="1" type="ORF">FQ154_11185</name>
</gene>
<evidence type="ECO:0008006" key="3">
    <source>
        <dbReference type="Google" id="ProtNLM"/>
    </source>
</evidence>
<dbReference type="AlphaFoldDB" id="A0A5B0EC45"/>
<sequence>MTKPNIDYTAITETLSGETPVKIVGEPLHGEAAASAGRELLRKYGSDNAISQAIRLGRPRVGDAKRGPSPTVRGRIAEEDFAALVQLEAQSGKSQSALVREAIQLLLERHRLAS</sequence>
<dbReference type="OrthoDB" id="5123581at2"/>
<reference evidence="1 2" key="1">
    <citation type="submission" date="2019-07" db="EMBL/GenBank/DDBJ databases">
        <title>Analysis of the biochemical properties, biological activity and biotechnological potential of siderophores and biosurfactants produced by Antarctic psychrotolerant bacteria.</title>
        <authorList>
            <person name="Styczynski M."/>
            <person name="Krucon T."/>
            <person name="Decewicz P."/>
            <person name="Dziewit L."/>
        </authorList>
    </citation>
    <scope>NUCLEOTIDE SEQUENCE [LARGE SCALE GENOMIC DNA]</scope>
    <source>
        <strain evidence="1 2">ANT_H27</strain>
    </source>
</reference>
<evidence type="ECO:0000313" key="1">
    <source>
        <dbReference type="EMBL" id="KAA0976423.1"/>
    </source>
</evidence>
<dbReference type="Proteomes" id="UP000323856">
    <property type="component" value="Unassembled WGS sequence"/>
</dbReference>